<dbReference type="PATRIC" id="fig|1227492.4.peg.3936"/>
<dbReference type="SUPFAM" id="SSF102522">
    <property type="entry name" value="Bacterial fluorinating enzyme, N-terminal domain"/>
    <property type="match status" value="1"/>
</dbReference>
<name>M0A4I0_9EURY</name>
<dbReference type="STRING" id="1227492.C482_19791"/>
<feature type="compositionally biased region" description="Gly residues" evidence="3">
    <location>
        <begin position="32"/>
        <end position="42"/>
    </location>
</feature>
<gene>
    <name evidence="6" type="ORF">C482_19791</name>
</gene>
<dbReference type="Pfam" id="PF01887">
    <property type="entry name" value="SAM_HAT_N"/>
    <property type="match status" value="1"/>
</dbReference>
<evidence type="ECO:0000256" key="2">
    <source>
        <dbReference type="ARBA" id="ARBA00024035"/>
    </source>
</evidence>
<dbReference type="PANTHER" id="PTHR35092:SF1">
    <property type="entry name" value="CHLORINASE MJ1651"/>
    <property type="match status" value="1"/>
</dbReference>
<reference evidence="6 7" key="1">
    <citation type="journal article" date="2014" name="PLoS Genet.">
        <title>Phylogenetically driven sequencing of extremely halophilic archaea reveals strategies for static and dynamic osmo-response.</title>
        <authorList>
            <person name="Becker E.A."/>
            <person name="Seitzer P.M."/>
            <person name="Tritt A."/>
            <person name="Larsen D."/>
            <person name="Krusor M."/>
            <person name="Yao A.I."/>
            <person name="Wu D."/>
            <person name="Madern D."/>
            <person name="Eisen J.A."/>
            <person name="Darling A.E."/>
            <person name="Facciotti M.T."/>
        </authorList>
    </citation>
    <scope>NUCLEOTIDE SEQUENCE [LARGE SCALE GENOMIC DNA]</scope>
    <source>
        <strain evidence="6 7">JCM 10990</strain>
    </source>
</reference>
<evidence type="ECO:0000256" key="1">
    <source>
        <dbReference type="ARBA" id="ARBA00022691"/>
    </source>
</evidence>
<feature type="region of interest" description="Disordered" evidence="3">
    <location>
        <begin position="177"/>
        <end position="203"/>
    </location>
</feature>
<evidence type="ECO:0000313" key="7">
    <source>
        <dbReference type="Proteomes" id="UP000011693"/>
    </source>
</evidence>
<evidence type="ECO:0000259" key="4">
    <source>
        <dbReference type="Pfam" id="PF01887"/>
    </source>
</evidence>
<protein>
    <submittedName>
        <fullName evidence="6">NAD operon protein</fullName>
    </submittedName>
</protein>
<proteinExistence type="inferred from homology"/>
<feature type="compositionally biased region" description="Polar residues" evidence="3">
    <location>
        <begin position="186"/>
        <end position="200"/>
    </location>
</feature>
<dbReference type="InterPro" id="IPR023228">
    <property type="entry name" value="SAM_OH_AdoTrfase_N_sf"/>
</dbReference>
<feature type="region of interest" description="Disordered" evidence="3">
    <location>
        <begin position="29"/>
        <end position="79"/>
    </location>
</feature>
<dbReference type="InterPro" id="IPR023227">
    <property type="entry name" value="SAM_OH_AdoTrfase_C_sf"/>
</dbReference>
<dbReference type="InterPro" id="IPR002747">
    <property type="entry name" value="SAM_OH_AdoTrfase"/>
</dbReference>
<feature type="domain" description="S-adenosyl-l-methionine hydroxide adenosyltransferase C-terminal" evidence="5">
    <location>
        <begin position="253"/>
        <end position="345"/>
    </location>
</feature>
<dbReference type="PANTHER" id="PTHR35092">
    <property type="entry name" value="CHLORINASE MJ1651"/>
    <property type="match status" value="1"/>
</dbReference>
<evidence type="ECO:0000259" key="5">
    <source>
        <dbReference type="Pfam" id="PF20257"/>
    </source>
</evidence>
<comment type="caution">
    <text evidence="6">The sequence shown here is derived from an EMBL/GenBank/DDBJ whole genome shotgun (WGS) entry which is preliminary data.</text>
</comment>
<evidence type="ECO:0000256" key="3">
    <source>
        <dbReference type="SAM" id="MobiDB-lite"/>
    </source>
</evidence>
<sequence length="354" mass="36951">MITIASDFGSPYPATMKGVLCQRVDASAETGTGAGTGTGTGTATGTDAETDTDTGTTPVTSSTSPTPSTTTSTTPNTDTTRLVDIAHDFPRQDIRASSFWLREILPYYPPAVHLVVVDPGVGTDRDALVVRAGEHILVGPDNGVLLPAARRLAGEDGDTSSAGPLEYYVIDETELEPPAVAGQGGPQQSDDAAGPASNTFHGRDVFAPAAGDVHEFGLDRCDDLIELPFLERTESVVDLSLPSATVDDDRAEGEVLVVDDFGNAITNVPGRFLAAGGRDHDNDNDHDNDRTHVLANGERVPAVDTFAAVPVGDRLATAGSHGYVELDVNQGRGNEAFDLGAGDRVVLEFPVVES</sequence>
<organism evidence="6 7">
    <name type="scientific">Natrialba chahannaoensis JCM 10990</name>
    <dbReference type="NCBI Taxonomy" id="1227492"/>
    <lineage>
        <taxon>Archaea</taxon>
        <taxon>Methanobacteriati</taxon>
        <taxon>Methanobacteriota</taxon>
        <taxon>Stenosarchaea group</taxon>
        <taxon>Halobacteria</taxon>
        <taxon>Halobacteriales</taxon>
        <taxon>Natrialbaceae</taxon>
        <taxon>Natrialba</taxon>
    </lineage>
</organism>
<keyword evidence="7" id="KW-1185">Reference proteome</keyword>
<dbReference type="Pfam" id="PF20257">
    <property type="entry name" value="SAM_HAT_C"/>
    <property type="match status" value="1"/>
</dbReference>
<keyword evidence="1" id="KW-0949">S-adenosyl-L-methionine</keyword>
<dbReference type="RefSeq" id="WP_006169489.1">
    <property type="nucleotide sequence ID" value="NZ_AOIN01000099.1"/>
</dbReference>
<dbReference type="Proteomes" id="UP000011693">
    <property type="component" value="Unassembled WGS sequence"/>
</dbReference>
<accession>M0A4I0</accession>
<dbReference type="Gene3D" id="3.40.50.10790">
    <property type="entry name" value="S-adenosyl-l-methionine hydroxide adenosyltransferase, N-terminal"/>
    <property type="match status" value="1"/>
</dbReference>
<evidence type="ECO:0000313" key="6">
    <source>
        <dbReference type="EMBL" id="ELY93246.1"/>
    </source>
</evidence>
<dbReference type="EMBL" id="AOIN01000099">
    <property type="protein sequence ID" value="ELY93246.1"/>
    <property type="molecule type" value="Genomic_DNA"/>
</dbReference>
<feature type="compositionally biased region" description="Low complexity" evidence="3">
    <location>
        <begin position="43"/>
        <end position="79"/>
    </location>
</feature>
<dbReference type="OrthoDB" id="372224at2157"/>
<dbReference type="InterPro" id="IPR046469">
    <property type="entry name" value="SAM_HAT_N"/>
</dbReference>
<dbReference type="InterPro" id="IPR046470">
    <property type="entry name" value="SAM_HAT_C"/>
</dbReference>
<dbReference type="AlphaFoldDB" id="M0A4I0"/>
<comment type="similarity">
    <text evidence="2">Belongs to the SAM hydrolase / SAM-dependent halogenase family.</text>
</comment>
<dbReference type="SUPFAM" id="SSF101852">
    <property type="entry name" value="Bacterial fluorinating enzyme, C-terminal domain"/>
    <property type="match status" value="1"/>
</dbReference>
<dbReference type="Gene3D" id="2.40.30.90">
    <property type="entry name" value="Bacterial fluorinating enzyme like"/>
    <property type="match status" value="1"/>
</dbReference>
<feature type="domain" description="S-adenosyl-l-methionine hydroxide adenosyltransferase N-terminal" evidence="4">
    <location>
        <begin position="78"/>
        <end position="213"/>
    </location>
</feature>